<dbReference type="AlphaFoldDB" id="A0AB94IPJ5"/>
<dbReference type="SUPFAM" id="SSF51735">
    <property type="entry name" value="NAD(P)-binding Rossmann-fold domains"/>
    <property type="match status" value="1"/>
</dbReference>
<accession>A0AB94IPJ5</accession>
<protein>
    <submittedName>
        <fullName evidence="3">Short-chain dehydrogenase/reductase SDR</fullName>
    </submittedName>
</protein>
<evidence type="ECO:0000313" key="4">
    <source>
        <dbReference type="Proteomes" id="UP000018877"/>
    </source>
</evidence>
<organism evidence="3 4">
    <name type="scientific">Neobacillus vireti LMG 21834</name>
    <dbReference type="NCBI Taxonomy" id="1131730"/>
    <lineage>
        <taxon>Bacteria</taxon>
        <taxon>Bacillati</taxon>
        <taxon>Bacillota</taxon>
        <taxon>Bacilli</taxon>
        <taxon>Bacillales</taxon>
        <taxon>Bacillaceae</taxon>
        <taxon>Neobacillus</taxon>
    </lineage>
</organism>
<evidence type="ECO:0000313" key="3">
    <source>
        <dbReference type="EMBL" id="ETI69005.1"/>
    </source>
</evidence>
<dbReference type="Gene3D" id="3.40.50.720">
    <property type="entry name" value="NAD(P)-binding Rossmann-like Domain"/>
    <property type="match status" value="1"/>
</dbReference>
<dbReference type="PANTHER" id="PTHR42760">
    <property type="entry name" value="SHORT-CHAIN DEHYDROGENASES/REDUCTASES FAMILY MEMBER"/>
    <property type="match status" value="1"/>
</dbReference>
<dbReference type="Proteomes" id="UP000018877">
    <property type="component" value="Unassembled WGS sequence"/>
</dbReference>
<dbReference type="PRINTS" id="PR00080">
    <property type="entry name" value="SDRFAMILY"/>
</dbReference>
<comment type="similarity">
    <text evidence="1">Belongs to the short-chain dehydrogenases/reductases (SDR) family.</text>
</comment>
<sequence length="263" mass="28248">MAEKLKGKIAFVTGSARGLGAEVCKSFAEEGVTRIALADILENELFETSKQIERKYDIKTVPIVMDVSLEMDWISACNIVKKEFGSVNILVNNAGISHRVGFADCTIEDWSKVIAVNQTGTFLGMKHIAPLMKVCQGGSIINVSSIAGLTGYFAAAYTASKWAVRGMTKAAAMEFGEWDIRVNSVHPGFVWTPLTYPAKELTERFSEITALNRVGSADEIAKSIVFLASDDSSFVTGAELAIDAGLTAGGGVRKIAQSLNLIK</sequence>
<evidence type="ECO:0000256" key="1">
    <source>
        <dbReference type="ARBA" id="ARBA00006484"/>
    </source>
</evidence>
<evidence type="ECO:0000256" key="2">
    <source>
        <dbReference type="ARBA" id="ARBA00023002"/>
    </source>
</evidence>
<dbReference type="InterPro" id="IPR020904">
    <property type="entry name" value="Sc_DH/Rdtase_CS"/>
</dbReference>
<dbReference type="EMBL" id="ALAN01000059">
    <property type="protein sequence ID" value="ETI69005.1"/>
    <property type="molecule type" value="Genomic_DNA"/>
</dbReference>
<dbReference type="Pfam" id="PF13561">
    <property type="entry name" value="adh_short_C2"/>
    <property type="match status" value="1"/>
</dbReference>
<comment type="caution">
    <text evidence="3">The sequence shown here is derived from an EMBL/GenBank/DDBJ whole genome shotgun (WGS) entry which is preliminary data.</text>
</comment>
<keyword evidence="4" id="KW-1185">Reference proteome</keyword>
<dbReference type="PANTHER" id="PTHR42760:SF133">
    <property type="entry name" value="3-OXOACYL-[ACYL-CARRIER-PROTEIN] REDUCTASE"/>
    <property type="match status" value="1"/>
</dbReference>
<keyword evidence="2" id="KW-0560">Oxidoreductase</keyword>
<gene>
    <name evidence="3" type="ORF">BAVI_09596</name>
</gene>
<proteinExistence type="inferred from homology"/>
<dbReference type="InterPro" id="IPR036291">
    <property type="entry name" value="NAD(P)-bd_dom_sf"/>
</dbReference>
<reference evidence="3 4" key="1">
    <citation type="journal article" date="2014" name="Environ. Microbiol.">
        <title>The nitrate-ammonifying and nosZ-carrying bacterium Bacillus vireti is a potent source and sink for nitric and nitrous oxide under high nitrate conditions.</title>
        <authorList>
            <person name="Mania D."/>
            <person name="Heylen K."/>
            <person name="van Spanning R.J."/>
            <person name="Frostegard A."/>
        </authorList>
    </citation>
    <scope>NUCLEOTIDE SEQUENCE [LARGE SCALE GENOMIC DNA]</scope>
    <source>
        <strain evidence="3 4">LMG 21834</strain>
    </source>
</reference>
<dbReference type="GO" id="GO:0008206">
    <property type="term" value="P:bile acid metabolic process"/>
    <property type="evidence" value="ECO:0007669"/>
    <property type="project" value="UniProtKB-ARBA"/>
</dbReference>
<dbReference type="InterPro" id="IPR002347">
    <property type="entry name" value="SDR_fam"/>
</dbReference>
<dbReference type="PRINTS" id="PR00081">
    <property type="entry name" value="GDHRDH"/>
</dbReference>
<dbReference type="FunFam" id="3.40.50.720:FF:000084">
    <property type="entry name" value="Short-chain dehydrogenase reductase"/>
    <property type="match status" value="1"/>
</dbReference>
<name>A0AB94IPJ5_9BACI</name>
<dbReference type="GO" id="GO:0016616">
    <property type="term" value="F:oxidoreductase activity, acting on the CH-OH group of donors, NAD or NADP as acceptor"/>
    <property type="evidence" value="ECO:0007669"/>
    <property type="project" value="TreeGrafter"/>
</dbReference>
<dbReference type="PROSITE" id="PS00061">
    <property type="entry name" value="ADH_SHORT"/>
    <property type="match status" value="1"/>
</dbReference>
<dbReference type="RefSeq" id="WP_024028119.1">
    <property type="nucleotide sequence ID" value="NZ_ALAN01000059.1"/>
</dbReference>